<feature type="region of interest" description="Disordered" evidence="1">
    <location>
        <begin position="202"/>
        <end position="236"/>
    </location>
</feature>
<protein>
    <submittedName>
        <fullName evidence="2">Uncharacterized protein</fullName>
    </submittedName>
</protein>
<dbReference type="Proteomes" id="UP000288168">
    <property type="component" value="Unassembled WGS sequence"/>
</dbReference>
<dbReference type="AlphaFoldDB" id="A0A428QR35"/>
<evidence type="ECO:0000313" key="3">
    <source>
        <dbReference type="Proteomes" id="UP000288168"/>
    </source>
</evidence>
<organism evidence="2 3">
    <name type="scientific">Fusarium duplospermum</name>
    <dbReference type="NCBI Taxonomy" id="1325734"/>
    <lineage>
        <taxon>Eukaryota</taxon>
        <taxon>Fungi</taxon>
        <taxon>Dikarya</taxon>
        <taxon>Ascomycota</taxon>
        <taxon>Pezizomycotina</taxon>
        <taxon>Sordariomycetes</taxon>
        <taxon>Hypocreomycetidae</taxon>
        <taxon>Hypocreales</taxon>
        <taxon>Nectriaceae</taxon>
        <taxon>Fusarium</taxon>
        <taxon>Fusarium solani species complex</taxon>
    </lineage>
</organism>
<comment type="caution">
    <text evidence="2">The sequence shown here is derived from an EMBL/GenBank/DDBJ whole genome shotgun (WGS) entry which is preliminary data.</text>
</comment>
<feature type="compositionally biased region" description="Basic and acidic residues" evidence="1">
    <location>
        <begin position="78"/>
        <end position="91"/>
    </location>
</feature>
<reference evidence="2 3" key="1">
    <citation type="submission" date="2017-06" db="EMBL/GenBank/DDBJ databases">
        <title>Comparative genomic analysis of Ambrosia Fusariam Clade fungi.</title>
        <authorList>
            <person name="Stajich J.E."/>
            <person name="Carrillo J."/>
            <person name="Kijimoto T."/>
            <person name="Eskalen A."/>
            <person name="O'Donnell K."/>
            <person name="Kasson M."/>
        </authorList>
    </citation>
    <scope>NUCLEOTIDE SEQUENCE [LARGE SCALE GENOMIC DNA]</scope>
    <source>
        <strain evidence="2 3">NRRL62584</strain>
    </source>
</reference>
<name>A0A428QR35_9HYPO</name>
<feature type="compositionally biased region" description="Polar residues" evidence="1">
    <location>
        <begin position="52"/>
        <end position="77"/>
    </location>
</feature>
<sequence>MEGPGIAKRKDVDISKLQTLKQTMPQGTTEADPTFGYGGTPAYGELQDGHQHGSQQWYGAQQHGHYQQNEFYQNADQQNDHHSNNQYDDQHSGYQNGYQQNSQEDDVGWSNSQNGWSQWDVRRSSPPSPVSATMGSGPSTAQTNSPNPTETFDNEAASTAGNADEDRIGPYVAEQPTVGMDERDDEDTANQAMEWVESCFPEYRNHDTRRQDQPAYSTELSWSDGSESGVTEPDTE</sequence>
<gene>
    <name evidence="2" type="ORF">CEP54_003105</name>
</gene>
<dbReference type="EMBL" id="NKCI01000019">
    <property type="protein sequence ID" value="RSL67727.1"/>
    <property type="molecule type" value="Genomic_DNA"/>
</dbReference>
<feature type="compositionally biased region" description="Polar residues" evidence="1">
    <location>
        <begin position="92"/>
        <end position="102"/>
    </location>
</feature>
<evidence type="ECO:0000313" key="2">
    <source>
        <dbReference type="EMBL" id="RSL67727.1"/>
    </source>
</evidence>
<accession>A0A428QR35</accession>
<feature type="compositionally biased region" description="Polar residues" evidence="1">
    <location>
        <begin position="133"/>
        <end position="161"/>
    </location>
</feature>
<evidence type="ECO:0000256" key="1">
    <source>
        <dbReference type="SAM" id="MobiDB-lite"/>
    </source>
</evidence>
<feature type="region of interest" description="Disordered" evidence="1">
    <location>
        <begin position="1"/>
        <end position="190"/>
    </location>
</feature>
<dbReference type="OrthoDB" id="5096481at2759"/>
<feature type="compositionally biased region" description="Polar residues" evidence="1">
    <location>
        <begin position="16"/>
        <end position="31"/>
    </location>
</feature>
<proteinExistence type="predicted"/>
<feature type="compositionally biased region" description="Polar residues" evidence="1">
    <location>
        <begin position="214"/>
        <end position="229"/>
    </location>
</feature>
<feature type="compositionally biased region" description="Basic and acidic residues" evidence="1">
    <location>
        <begin position="203"/>
        <end position="212"/>
    </location>
</feature>
<keyword evidence="3" id="KW-1185">Reference proteome</keyword>